<evidence type="ECO:0000313" key="3">
    <source>
        <dbReference type="Proteomes" id="UP001300763"/>
    </source>
</evidence>
<dbReference type="SUPFAM" id="SSF48452">
    <property type="entry name" value="TPR-like"/>
    <property type="match status" value="1"/>
</dbReference>
<proteinExistence type="predicted"/>
<evidence type="ECO:0000313" key="2">
    <source>
        <dbReference type="EMBL" id="MDD7965274.1"/>
    </source>
</evidence>
<dbReference type="SUPFAM" id="SSF46894">
    <property type="entry name" value="C-terminal effector domain of the bipartite response regulators"/>
    <property type="match status" value="1"/>
</dbReference>
<dbReference type="InterPro" id="IPR011990">
    <property type="entry name" value="TPR-like_helical_dom_sf"/>
</dbReference>
<dbReference type="RefSeq" id="WP_274199816.1">
    <property type="nucleotide sequence ID" value="NZ_JAQZAO010000003.1"/>
</dbReference>
<organism evidence="2 3">
    <name type="scientific">Actinomycetospora lemnae</name>
    <dbReference type="NCBI Taxonomy" id="3019891"/>
    <lineage>
        <taxon>Bacteria</taxon>
        <taxon>Bacillati</taxon>
        <taxon>Actinomycetota</taxon>
        <taxon>Actinomycetes</taxon>
        <taxon>Pseudonocardiales</taxon>
        <taxon>Pseudonocardiaceae</taxon>
        <taxon>Actinomycetospora</taxon>
    </lineage>
</organism>
<reference evidence="2 3" key="1">
    <citation type="submission" date="2023-02" db="EMBL/GenBank/DDBJ databases">
        <title>Genome sequencing required for Actinomycetospora new species description.</title>
        <authorList>
            <person name="Saimee Y."/>
            <person name="Duangmal K."/>
        </authorList>
    </citation>
    <scope>NUCLEOTIDE SEQUENCE [LARGE SCALE GENOMIC DNA]</scope>
    <source>
        <strain evidence="2 3">DW7H6</strain>
    </source>
</reference>
<gene>
    <name evidence="2" type="ORF">PGB27_07920</name>
</gene>
<sequence>MEPTAHAELSVLGRISCRSGGRPLLLAPRGERLLAYLALQRTPVRRDQVYGALWGDSSDARAASNLRSTLWRLPRTEAGPLVEVAEGHVGLCPGITVDLWRLEGEDVEECEQVLLAGDLLPGWDDDWVSVERERYRQLRLHALEELCAARRSAARFADALRLGLVAVQTEPLRETAHRQVIEVHLAEGNAGEALRQYDAFRRLLHAELGLPPSPAMRRLVDTVLDASAAV</sequence>
<dbReference type="InterPro" id="IPR036388">
    <property type="entry name" value="WH-like_DNA-bd_sf"/>
</dbReference>
<evidence type="ECO:0000259" key="1">
    <source>
        <dbReference type="SMART" id="SM01043"/>
    </source>
</evidence>
<dbReference type="PANTHER" id="PTHR35807">
    <property type="entry name" value="TRANSCRIPTIONAL REGULATOR REDD-RELATED"/>
    <property type="match status" value="1"/>
</dbReference>
<dbReference type="InterPro" id="IPR005158">
    <property type="entry name" value="BTAD"/>
</dbReference>
<comment type="caution">
    <text evidence="2">The sequence shown here is derived from an EMBL/GenBank/DDBJ whole genome shotgun (WGS) entry which is preliminary data.</text>
</comment>
<protein>
    <submittedName>
        <fullName evidence="2">BTAD domain-containing putative transcriptional regulator</fullName>
    </submittedName>
</protein>
<dbReference type="Pfam" id="PF03704">
    <property type="entry name" value="BTAD"/>
    <property type="match status" value="1"/>
</dbReference>
<dbReference type="InterPro" id="IPR016032">
    <property type="entry name" value="Sig_transdc_resp-reg_C-effctor"/>
</dbReference>
<name>A0ABT5SR53_9PSEU</name>
<feature type="domain" description="Bacterial transcriptional activator" evidence="1">
    <location>
        <begin position="97"/>
        <end position="224"/>
    </location>
</feature>
<accession>A0ABT5SR53</accession>
<dbReference type="Proteomes" id="UP001300763">
    <property type="component" value="Unassembled WGS sequence"/>
</dbReference>
<keyword evidence="3" id="KW-1185">Reference proteome</keyword>
<dbReference type="Gene3D" id="1.25.40.10">
    <property type="entry name" value="Tetratricopeptide repeat domain"/>
    <property type="match status" value="1"/>
</dbReference>
<dbReference type="Gene3D" id="1.10.10.10">
    <property type="entry name" value="Winged helix-like DNA-binding domain superfamily/Winged helix DNA-binding domain"/>
    <property type="match status" value="1"/>
</dbReference>
<dbReference type="SMART" id="SM01043">
    <property type="entry name" value="BTAD"/>
    <property type="match status" value="1"/>
</dbReference>
<dbReference type="InterPro" id="IPR051677">
    <property type="entry name" value="AfsR-DnrI-RedD_regulator"/>
</dbReference>
<dbReference type="EMBL" id="JAQZAO010000003">
    <property type="protein sequence ID" value="MDD7965274.1"/>
    <property type="molecule type" value="Genomic_DNA"/>
</dbReference>